<evidence type="ECO:0000313" key="1">
    <source>
        <dbReference type="EMBL" id="KAA9325525.1"/>
    </source>
</evidence>
<comment type="caution">
    <text evidence="1">The sequence shown here is derived from an EMBL/GenBank/DDBJ whole genome shotgun (WGS) entry which is preliminary data.</text>
</comment>
<protein>
    <submittedName>
        <fullName evidence="1">Uncharacterized protein</fullName>
    </submittedName>
</protein>
<proteinExistence type="predicted"/>
<dbReference type="Proteomes" id="UP000326380">
    <property type="component" value="Unassembled WGS sequence"/>
</dbReference>
<keyword evidence="2" id="KW-1185">Reference proteome</keyword>
<dbReference type="EMBL" id="VTWU01000009">
    <property type="protein sequence ID" value="KAA9325525.1"/>
    <property type="molecule type" value="Genomic_DNA"/>
</dbReference>
<reference evidence="1 2" key="1">
    <citation type="submission" date="2019-09" db="EMBL/GenBank/DDBJ databases">
        <title>Genome sequence of Hymenobacter sp. M3.</title>
        <authorList>
            <person name="Srinivasan S."/>
        </authorList>
    </citation>
    <scope>NUCLEOTIDE SEQUENCE [LARGE SCALE GENOMIC DNA]</scope>
    <source>
        <strain evidence="1 2">M3</strain>
    </source>
</reference>
<gene>
    <name evidence="1" type="ORF">F0P96_19530</name>
</gene>
<sequence>MKNRFPLLFGTAALLLAATPACTDRPEVEPQPATDLAQPGPAFSLQRSFYYPATSVSSAIGYAPAELYGTALQSGDVLSFSFQQLHNPQQDMLTFSLDRRPLPAALVGTYSLRSTAVPGGQVGVRYAFTGRAGSDAWGRTYATDFTALEGTFTVSSYDADRRLIGGSYRLLVPDAADPLNPALDDQGKARCRITVEGTFANLPVR</sequence>
<dbReference type="AlphaFoldDB" id="A0A7L4ZWF6"/>
<organism evidence="1 2">
    <name type="scientific">Hymenobacter busanensis</name>
    <dbReference type="NCBI Taxonomy" id="2607656"/>
    <lineage>
        <taxon>Bacteria</taxon>
        <taxon>Pseudomonadati</taxon>
        <taxon>Bacteroidota</taxon>
        <taxon>Cytophagia</taxon>
        <taxon>Cytophagales</taxon>
        <taxon>Hymenobacteraceae</taxon>
        <taxon>Hymenobacter</taxon>
    </lineage>
</organism>
<dbReference type="RefSeq" id="WP_151080680.1">
    <property type="nucleotide sequence ID" value="NZ_CP047647.1"/>
</dbReference>
<name>A0A7L4ZWF6_9BACT</name>
<evidence type="ECO:0000313" key="2">
    <source>
        <dbReference type="Proteomes" id="UP000326380"/>
    </source>
</evidence>
<accession>A0A7L4ZWF6</accession>